<dbReference type="Pfam" id="PF00171">
    <property type="entry name" value="Aldedh"/>
    <property type="match status" value="1"/>
</dbReference>
<accession>X1ERS6</accession>
<dbReference type="EMBL" id="BARU01006728">
    <property type="protein sequence ID" value="GAH36081.1"/>
    <property type="molecule type" value="Genomic_DNA"/>
</dbReference>
<dbReference type="InterPro" id="IPR016161">
    <property type="entry name" value="Ald_DH/histidinol_DH"/>
</dbReference>
<dbReference type="NCBIfam" id="NF011927">
    <property type="entry name" value="PRK15398.1"/>
    <property type="match status" value="1"/>
</dbReference>
<dbReference type="Gene3D" id="3.40.605.10">
    <property type="entry name" value="Aldehyde Dehydrogenase, Chain A, domain 1"/>
    <property type="match status" value="1"/>
</dbReference>
<comment type="caution">
    <text evidence="2">The sequence shown here is derived from an EMBL/GenBank/DDBJ whole genome shotgun (WGS) entry which is preliminary data.</text>
</comment>
<dbReference type="InterPro" id="IPR016163">
    <property type="entry name" value="Ald_DH_C"/>
</dbReference>
<evidence type="ECO:0000313" key="2">
    <source>
        <dbReference type="EMBL" id="GAH36081.1"/>
    </source>
</evidence>
<dbReference type="GO" id="GO:0016620">
    <property type="term" value="F:oxidoreductase activity, acting on the aldehyde or oxo group of donors, NAD or NADP as acceptor"/>
    <property type="evidence" value="ECO:0007669"/>
    <property type="project" value="InterPro"/>
</dbReference>
<sequence length="353" mass="37487">DHGLTLIEKAPYGVIGAITPSTNPTATIINNSIGMVAGGNSVVFNVHPSAKEVSALVISILNKAVVQAGGPENMMTGILNPTIQSAQELMQHRSVCLLVVTGGPGVVREAMNSGKKVIAAGPGNPPCVVDETADLVKAGRDIVNGAGFDNNIVCICEKEILAVDKITDSLKEELKKNGAFELDQAQTEKITELVIAEPGGPSKEGFPNKNFVGKDASVIARQIGIDVPESTRILLCEVPKSHPLVWTEQLMPVMPIVRLNGVDTAIDAALECEHGFRHTAVMHSRNIEKLSRMAKVMSCSLFVKNGPCYCGLGHGGAGYTSFTIASPTGDGLTRASTFTRERRCTLVDYFRIV</sequence>
<feature type="domain" description="Aldehyde dehydrogenase" evidence="1">
    <location>
        <begin position="4"/>
        <end position="176"/>
    </location>
</feature>
<name>X1ERS6_9ZZZZ</name>
<reference evidence="2" key="1">
    <citation type="journal article" date="2014" name="Front. Microbiol.">
        <title>High frequency of phylogenetically diverse reductive dehalogenase-homologous genes in deep subseafloor sedimentary metagenomes.</title>
        <authorList>
            <person name="Kawai M."/>
            <person name="Futagami T."/>
            <person name="Toyoda A."/>
            <person name="Takaki Y."/>
            <person name="Nishi S."/>
            <person name="Hori S."/>
            <person name="Arai W."/>
            <person name="Tsubouchi T."/>
            <person name="Morono Y."/>
            <person name="Uchiyama I."/>
            <person name="Ito T."/>
            <person name="Fujiyama A."/>
            <person name="Inagaki F."/>
            <person name="Takami H."/>
        </authorList>
    </citation>
    <scope>NUCLEOTIDE SEQUENCE</scope>
    <source>
        <strain evidence="2">Expedition CK06-06</strain>
    </source>
</reference>
<dbReference type="InterPro" id="IPR015590">
    <property type="entry name" value="Aldehyde_DH_dom"/>
</dbReference>
<dbReference type="InterPro" id="IPR016162">
    <property type="entry name" value="Ald_DH_N"/>
</dbReference>
<dbReference type="Gene3D" id="3.40.309.10">
    <property type="entry name" value="Aldehyde Dehydrogenase, Chain A, domain 2"/>
    <property type="match status" value="1"/>
</dbReference>
<evidence type="ECO:0000259" key="1">
    <source>
        <dbReference type="Pfam" id="PF00171"/>
    </source>
</evidence>
<feature type="non-terminal residue" evidence="2">
    <location>
        <position position="1"/>
    </location>
</feature>
<gene>
    <name evidence="2" type="ORF">S03H2_13256</name>
</gene>
<dbReference type="PANTHER" id="PTHR11699">
    <property type="entry name" value="ALDEHYDE DEHYDROGENASE-RELATED"/>
    <property type="match status" value="1"/>
</dbReference>
<proteinExistence type="predicted"/>
<protein>
    <recommendedName>
        <fullName evidence="1">Aldehyde dehydrogenase domain-containing protein</fullName>
    </recommendedName>
</protein>
<dbReference type="AlphaFoldDB" id="X1ERS6"/>
<organism evidence="2">
    <name type="scientific">marine sediment metagenome</name>
    <dbReference type="NCBI Taxonomy" id="412755"/>
    <lineage>
        <taxon>unclassified sequences</taxon>
        <taxon>metagenomes</taxon>
        <taxon>ecological metagenomes</taxon>
    </lineage>
</organism>
<dbReference type="SUPFAM" id="SSF53720">
    <property type="entry name" value="ALDH-like"/>
    <property type="match status" value="1"/>
</dbReference>